<reference evidence="1 2" key="1">
    <citation type="submission" date="2018-08" db="EMBL/GenBank/DDBJ databases">
        <title>A genome reference for cultivated species of the human gut microbiota.</title>
        <authorList>
            <person name="Zou Y."/>
            <person name="Xue W."/>
            <person name="Luo G."/>
        </authorList>
    </citation>
    <scope>NUCLEOTIDE SEQUENCE [LARGE SCALE GENOMIC DNA]</scope>
    <source>
        <strain evidence="1 2">AM16-54</strain>
    </source>
</reference>
<dbReference type="Proteomes" id="UP000284548">
    <property type="component" value="Unassembled WGS sequence"/>
</dbReference>
<dbReference type="RefSeq" id="WP_118255960.1">
    <property type="nucleotide sequence ID" value="NZ_QRKB01000087.1"/>
</dbReference>
<dbReference type="EMBL" id="QRKB01000087">
    <property type="protein sequence ID" value="RHH74226.1"/>
    <property type="molecule type" value="Genomic_DNA"/>
</dbReference>
<evidence type="ECO:0000313" key="1">
    <source>
        <dbReference type="EMBL" id="RHH74226.1"/>
    </source>
</evidence>
<proteinExistence type="predicted"/>
<evidence type="ECO:0000313" key="2">
    <source>
        <dbReference type="Proteomes" id="UP000284548"/>
    </source>
</evidence>
<name>A0A3R6E6R7_9BACT</name>
<accession>A0A3R6E6R7</accession>
<sequence>MENKKKAKVDYAAIIREFEMYGRGRSLKQFCDDSSYVYPNVLRYYRKCFWNSKSKLAASPNGVKSLVPLEIESAASVNSASSSVDSCKPEEPTMPVAAPSIPTYSIVSMHISFSNGMELSLCETNVNEITALLHKIVG</sequence>
<gene>
    <name evidence="1" type="ORF">DW192_16020</name>
</gene>
<dbReference type="AlphaFoldDB" id="A0A3R6E6R7"/>
<protein>
    <submittedName>
        <fullName evidence="1">Uncharacterized protein</fullName>
    </submittedName>
</protein>
<organism evidence="1 2">
    <name type="scientific">Segatella copri</name>
    <dbReference type="NCBI Taxonomy" id="165179"/>
    <lineage>
        <taxon>Bacteria</taxon>
        <taxon>Pseudomonadati</taxon>
        <taxon>Bacteroidota</taxon>
        <taxon>Bacteroidia</taxon>
        <taxon>Bacteroidales</taxon>
        <taxon>Prevotellaceae</taxon>
        <taxon>Segatella</taxon>
    </lineage>
</organism>
<comment type="caution">
    <text evidence="1">The sequence shown here is derived from an EMBL/GenBank/DDBJ whole genome shotgun (WGS) entry which is preliminary data.</text>
</comment>